<dbReference type="VEuPathDB" id="FungiDB:MPH_11715"/>
<feature type="transmembrane region" description="Helical" evidence="1">
    <location>
        <begin position="6"/>
        <end position="24"/>
    </location>
</feature>
<comment type="caution">
    <text evidence="2">The sequence shown here is derived from an EMBL/GenBank/DDBJ whole genome shotgun (WGS) entry which is preliminary data.</text>
</comment>
<sequence length="96" mass="10181">MPPTTLLHTASVLFLILTILTILLRPVFVMTAQFTVAARSSTGTPSIGINGTEYKKGGTRDGSANNCTFDNEGDALAQTDVDKPLGILVISFVPEK</sequence>
<dbReference type="InParanoid" id="K2R9U2"/>
<evidence type="ECO:0000313" key="3">
    <source>
        <dbReference type="Proteomes" id="UP000007129"/>
    </source>
</evidence>
<protein>
    <submittedName>
        <fullName evidence="2">Uncharacterized protein</fullName>
    </submittedName>
</protein>
<organism evidence="2 3">
    <name type="scientific">Macrophomina phaseolina (strain MS6)</name>
    <name type="common">Charcoal rot fungus</name>
    <dbReference type="NCBI Taxonomy" id="1126212"/>
    <lineage>
        <taxon>Eukaryota</taxon>
        <taxon>Fungi</taxon>
        <taxon>Dikarya</taxon>
        <taxon>Ascomycota</taxon>
        <taxon>Pezizomycotina</taxon>
        <taxon>Dothideomycetes</taxon>
        <taxon>Dothideomycetes incertae sedis</taxon>
        <taxon>Botryosphaeriales</taxon>
        <taxon>Botryosphaeriaceae</taxon>
        <taxon>Macrophomina</taxon>
    </lineage>
</organism>
<evidence type="ECO:0000313" key="2">
    <source>
        <dbReference type="EMBL" id="EKG11243.1"/>
    </source>
</evidence>
<dbReference type="EMBL" id="AHHD01000496">
    <property type="protein sequence ID" value="EKG11243.1"/>
    <property type="molecule type" value="Genomic_DNA"/>
</dbReference>
<proteinExistence type="predicted"/>
<evidence type="ECO:0000256" key="1">
    <source>
        <dbReference type="SAM" id="Phobius"/>
    </source>
</evidence>
<dbReference type="HOGENOM" id="CLU_2360125_0_0_1"/>
<name>K2R9U2_MACPH</name>
<accession>K2R9U2</accession>
<reference evidence="2 3" key="1">
    <citation type="journal article" date="2012" name="BMC Genomics">
        <title>Tools to kill: Genome of one of the most destructive plant pathogenic fungi Macrophomina phaseolina.</title>
        <authorList>
            <person name="Islam M.S."/>
            <person name="Haque M.S."/>
            <person name="Islam M.M."/>
            <person name="Emdad E.M."/>
            <person name="Halim A."/>
            <person name="Hossen Q.M.M."/>
            <person name="Hossain M.Z."/>
            <person name="Ahmed B."/>
            <person name="Rahim S."/>
            <person name="Rahman M.S."/>
            <person name="Alam M.M."/>
            <person name="Hou S."/>
            <person name="Wan X."/>
            <person name="Saito J.A."/>
            <person name="Alam M."/>
        </authorList>
    </citation>
    <scope>NUCLEOTIDE SEQUENCE [LARGE SCALE GENOMIC DNA]</scope>
    <source>
        <strain evidence="2 3">MS6</strain>
    </source>
</reference>
<keyword evidence="1" id="KW-1133">Transmembrane helix</keyword>
<keyword evidence="1" id="KW-0472">Membrane</keyword>
<dbReference type="AlphaFoldDB" id="K2R9U2"/>
<dbReference type="Proteomes" id="UP000007129">
    <property type="component" value="Unassembled WGS sequence"/>
</dbReference>
<keyword evidence="1" id="KW-0812">Transmembrane</keyword>
<gene>
    <name evidence="2" type="ORF">MPH_11715</name>
</gene>